<dbReference type="EMBL" id="JARVII010000013">
    <property type="protein sequence ID" value="MDG9699573.1"/>
    <property type="molecule type" value="Genomic_DNA"/>
</dbReference>
<evidence type="ECO:0000256" key="4">
    <source>
        <dbReference type="ARBA" id="ARBA00022729"/>
    </source>
</evidence>
<dbReference type="Pfam" id="PF00263">
    <property type="entry name" value="Secretin"/>
    <property type="match status" value="1"/>
</dbReference>
<evidence type="ECO:0000259" key="13">
    <source>
        <dbReference type="Pfam" id="PF03958"/>
    </source>
</evidence>
<dbReference type="GO" id="GO:0009279">
    <property type="term" value="C:cell outer membrane"/>
    <property type="evidence" value="ECO:0007669"/>
    <property type="project" value="UniProtKB-SubCell"/>
</dbReference>
<dbReference type="InterPro" id="IPR005644">
    <property type="entry name" value="NolW-like"/>
</dbReference>
<evidence type="ECO:0000256" key="5">
    <source>
        <dbReference type="ARBA" id="ARBA00022927"/>
    </source>
</evidence>
<evidence type="ECO:0000256" key="8">
    <source>
        <dbReference type="ARBA" id="ARBA00023237"/>
    </source>
</evidence>
<comment type="subunit">
    <text evidence="9">The core secretion machinery of the T3SS is composed of approximately 20 different proteins, including cytoplasmic components, a base, an export apparatus and a needle. This subunit is part of the base, which anchors the injectisome in the bacterial cell envelope. Forms a stable homooligomeric complex.</text>
</comment>
<dbReference type="InterPro" id="IPR003522">
    <property type="entry name" value="T3SS_OM_pore_YscC"/>
</dbReference>
<keyword evidence="3 9" id="KW-0813">Transport</keyword>
<keyword evidence="8 9" id="KW-0998">Cell outer membrane</keyword>
<evidence type="ECO:0000313" key="15">
    <source>
        <dbReference type="Proteomes" id="UP001237156"/>
    </source>
</evidence>
<evidence type="ECO:0000256" key="2">
    <source>
        <dbReference type="ARBA" id="ARBA00007032"/>
    </source>
</evidence>
<comment type="function">
    <text evidence="9">Component of the type III secretion system (T3SS), also called injectisome, which is used to inject bacterial effector proteins into eukaryotic host cells. Forms a ring-shaped multimeric structure with an apparent central pore in the outer membrane.</text>
</comment>
<dbReference type="Proteomes" id="UP001237156">
    <property type="component" value="Unassembled WGS sequence"/>
</dbReference>
<comment type="caution">
    <text evidence="14">The sequence shown here is derived from an EMBL/GenBank/DDBJ whole genome shotgun (WGS) entry which is preliminary data.</text>
</comment>
<dbReference type="InterPro" id="IPR038591">
    <property type="entry name" value="NolW-like_sf"/>
</dbReference>
<dbReference type="PRINTS" id="PR01337">
    <property type="entry name" value="TYPE3OMGPROT"/>
</dbReference>
<evidence type="ECO:0000256" key="10">
    <source>
        <dbReference type="RuleBase" id="RU004004"/>
    </source>
</evidence>
<evidence type="ECO:0000256" key="9">
    <source>
        <dbReference type="HAMAP-Rule" id="MF_02219"/>
    </source>
</evidence>
<dbReference type="InterPro" id="IPR050810">
    <property type="entry name" value="Bact_Secretion_Sys_Channel"/>
</dbReference>
<keyword evidence="4 9" id="KW-0732">Signal</keyword>
<feature type="domain" description="Type II/III secretion system secretin-like" evidence="12">
    <location>
        <begin position="417"/>
        <end position="575"/>
    </location>
</feature>
<dbReference type="InterPro" id="IPR004846">
    <property type="entry name" value="T2SS/T3SS_dom"/>
</dbReference>
<keyword evidence="7 9" id="KW-0472">Membrane</keyword>
<evidence type="ECO:0000256" key="6">
    <source>
        <dbReference type="ARBA" id="ARBA00023010"/>
    </source>
</evidence>
<name>A0AAW6RMN7_9BURK</name>
<dbReference type="HAMAP" id="MF_02219">
    <property type="entry name" value="Type_III_secretin"/>
    <property type="match status" value="1"/>
</dbReference>
<evidence type="ECO:0000256" key="3">
    <source>
        <dbReference type="ARBA" id="ARBA00022448"/>
    </source>
</evidence>
<accession>A0AAW6RMN7</accession>
<evidence type="ECO:0000313" key="14">
    <source>
        <dbReference type="EMBL" id="MDG9699573.1"/>
    </source>
</evidence>
<proteinExistence type="inferred from homology"/>
<dbReference type="AlphaFoldDB" id="A0AAW6RMN7"/>
<evidence type="ECO:0000256" key="1">
    <source>
        <dbReference type="ARBA" id="ARBA00004442"/>
    </source>
</evidence>
<comment type="subcellular location">
    <subcellularLocation>
        <location evidence="1 9 10">Cell outer membrane</location>
    </subcellularLocation>
</comment>
<dbReference type="GO" id="GO:0030254">
    <property type="term" value="P:protein secretion by the type III secretion system"/>
    <property type="evidence" value="ECO:0007669"/>
    <property type="project" value="UniProtKB-UniRule"/>
</dbReference>
<dbReference type="Gene3D" id="3.55.50.30">
    <property type="match status" value="1"/>
</dbReference>
<protein>
    <recommendedName>
        <fullName evidence="9">Type 3 secretion system secretin</fullName>
        <shortName evidence="9">T3SS secretin</shortName>
    </recommendedName>
</protein>
<evidence type="ECO:0000256" key="11">
    <source>
        <dbReference type="SAM" id="MobiDB-lite"/>
    </source>
</evidence>
<dbReference type="Pfam" id="PF03958">
    <property type="entry name" value="Secretin_N"/>
    <property type="match status" value="1"/>
</dbReference>
<dbReference type="InterPro" id="IPR004845">
    <property type="entry name" value="T2SS_GspD_CS"/>
</dbReference>
<comment type="similarity">
    <text evidence="2 9">Belongs to the bacterial secretin family. T3SS SctC subfamily.</text>
</comment>
<dbReference type="Gene3D" id="3.30.1370.120">
    <property type="match status" value="2"/>
</dbReference>
<dbReference type="PANTHER" id="PTHR30332">
    <property type="entry name" value="PROBABLE GENERAL SECRETION PATHWAY PROTEIN D"/>
    <property type="match status" value="1"/>
</dbReference>
<keyword evidence="6 9" id="KW-0811">Translocation</keyword>
<gene>
    <name evidence="9 14" type="primary">sctC</name>
    <name evidence="14" type="ORF">QB898_07605</name>
</gene>
<dbReference type="NCBIfam" id="TIGR02516">
    <property type="entry name" value="type_III_yscC"/>
    <property type="match status" value="1"/>
</dbReference>
<feature type="region of interest" description="Disordered" evidence="11">
    <location>
        <begin position="582"/>
        <end position="639"/>
    </location>
</feature>
<dbReference type="GO" id="GO:0030257">
    <property type="term" value="C:type III protein secretion system complex"/>
    <property type="evidence" value="ECO:0007669"/>
    <property type="project" value="UniProtKB-UniRule"/>
</dbReference>
<reference evidence="14 15" key="1">
    <citation type="submission" date="2023-04" db="EMBL/GenBank/DDBJ databases">
        <title>Ottowia paracancer sp. nov., isolated from human stomach.</title>
        <authorList>
            <person name="Song Y."/>
        </authorList>
    </citation>
    <scope>NUCLEOTIDE SEQUENCE [LARGE SCALE GENOMIC DNA]</scope>
    <source>
        <strain evidence="14 15">10c7w1</strain>
    </source>
</reference>
<feature type="domain" description="NolW-like" evidence="13">
    <location>
        <begin position="190"/>
        <end position="339"/>
    </location>
</feature>
<keyword evidence="5 9" id="KW-0653">Protein transport</keyword>
<sequence>MGFMQQGKATKINAARHWAAALALAGAAWAGAGAAWAASIPFEGRQVEMTAREQPVASFLQDFFGAVDIPVAVSSGVSGAINGTFQGPADRVFNNILRSFGLMAYYDGSVVHVFTPSEISTRTFPLSSDNARTVIKTAQEMQLVDSRNTLRVGQGGSLIATGAKRFVEMVDELATGQKKQTDALAPLGFKVYYLRYAWAQDVTSQYGGKVVVIPGVASILRSLLTSQTQPQVLGMREQYLRPTVPGLRGRGMANQGTLGAEGASPMLASADTVRRAWGSGGGINVTFNETGNDLAPLVTLPGQARVEADARLNAIIVRDAPERLPYYDELIKSLDVEPQAVEIEATIIDLNTDRLRELGINWRWTDDRASFLFGNGTASDTLLHGTTATGSITPQGTGGFLSLVLGGRNQFVARINALQQQKAARVVSSPQIMTLSNVEALYDTTKSFYVKVQGRNEVDLFRVEAGTTLRVTPHVFKEGNDVRIKLLVQIEDGDFDFERSVDTMPTVNRSAINTQALIMAGESLLIGGMTREKSSEGVTKVPFLGDIPVLGNLFKTTERGGEHKERLFLISPRLVPARRALSGTAPVGPQRPGNAVQAPPMPELEPKPDTAQEKKDEAAAPKSRFLMPASGEASIGQTY</sequence>
<dbReference type="PROSITE" id="PS00875">
    <property type="entry name" value="T2SP_D"/>
    <property type="match status" value="1"/>
</dbReference>
<dbReference type="PANTHER" id="PTHR30332:SF5">
    <property type="entry name" value="SPI-1 TYPE 3 SECRETION SYSTEM SECRETIN"/>
    <property type="match status" value="1"/>
</dbReference>
<dbReference type="RefSeq" id="WP_172674049.1">
    <property type="nucleotide sequence ID" value="NZ_JARVII010000013.1"/>
</dbReference>
<evidence type="ECO:0000256" key="7">
    <source>
        <dbReference type="ARBA" id="ARBA00023136"/>
    </source>
</evidence>
<evidence type="ECO:0000259" key="12">
    <source>
        <dbReference type="Pfam" id="PF00263"/>
    </source>
</evidence>
<organism evidence="14 15">
    <name type="scientific">Ottowia cancrivicina</name>
    <dbReference type="NCBI Taxonomy" id="3040346"/>
    <lineage>
        <taxon>Bacteria</taxon>
        <taxon>Pseudomonadati</taxon>
        <taxon>Pseudomonadota</taxon>
        <taxon>Betaproteobacteria</taxon>
        <taxon>Burkholderiales</taxon>
        <taxon>Comamonadaceae</taxon>
        <taxon>Ottowia</taxon>
    </lineage>
</organism>
<dbReference type="GO" id="GO:0015627">
    <property type="term" value="C:type II protein secretion system complex"/>
    <property type="evidence" value="ECO:0007669"/>
    <property type="project" value="TreeGrafter"/>
</dbReference>
<keyword evidence="15" id="KW-1185">Reference proteome</keyword>
<feature type="compositionally biased region" description="Basic and acidic residues" evidence="11">
    <location>
        <begin position="604"/>
        <end position="619"/>
    </location>
</feature>